<dbReference type="AlphaFoldDB" id="A0A917W782"/>
<evidence type="ECO:0000256" key="1">
    <source>
        <dbReference type="SAM" id="MobiDB-lite"/>
    </source>
</evidence>
<feature type="compositionally biased region" description="Low complexity" evidence="1">
    <location>
        <begin position="54"/>
        <end position="63"/>
    </location>
</feature>
<feature type="compositionally biased region" description="Acidic residues" evidence="1">
    <location>
        <begin position="40"/>
        <end position="53"/>
    </location>
</feature>
<evidence type="ECO:0000313" key="2">
    <source>
        <dbReference type="EMBL" id="GGL77843.1"/>
    </source>
</evidence>
<feature type="region of interest" description="Disordered" evidence="1">
    <location>
        <begin position="1"/>
        <end position="124"/>
    </location>
</feature>
<dbReference type="Proteomes" id="UP000613840">
    <property type="component" value="Unassembled WGS sequence"/>
</dbReference>
<gene>
    <name evidence="2" type="ORF">GCM10011575_40170</name>
</gene>
<name>A0A917W782_9ACTN</name>
<feature type="compositionally biased region" description="Low complexity" evidence="1">
    <location>
        <begin position="71"/>
        <end position="85"/>
    </location>
</feature>
<keyword evidence="3" id="KW-1185">Reference proteome</keyword>
<dbReference type="EMBL" id="BMMZ01000012">
    <property type="protein sequence ID" value="GGL77843.1"/>
    <property type="molecule type" value="Genomic_DNA"/>
</dbReference>
<evidence type="ECO:0000313" key="3">
    <source>
        <dbReference type="Proteomes" id="UP000613840"/>
    </source>
</evidence>
<reference evidence="2" key="1">
    <citation type="journal article" date="2014" name="Int. J. Syst. Evol. Microbiol.">
        <title>Complete genome sequence of Corynebacterium casei LMG S-19264T (=DSM 44701T), isolated from a smear-ripened cheese.</title>
        <authorList>
            <consortium name="US DOE Joint Genome Institute (JGI-PGF)"/>
            <person name="Walter F."/>
            <person name="Albersmeier A."/>
            <person name="Kalinowski J."/>
            <person name="Ruckert C."/>
        </authorList>
    </citation>
    <scope>NUCLEOTIDE SEQUENCE</scope>
    <source>
        <strain evidence="2">CGMCC 4.7306</strain>
    </source>
</reference>
<organism evidence="2 3">
    <name type="scientific">Microlunatus endophyticus</name>
    <dbReference type="NCBI Taxonomy" id="1716077"/>
    <lineage>
        <taxon>Bacteria</taxon>
        <taxon>Bacillati</taxon>
        <taxon>Actinomycetota</taxon>
        <taxon>Actinomycetes</taxon>
        <taxon>Propionibacteriales</taxon>
        <taxon>Propionibacteriaceae</taxon>
        <taxon>Microlunatus</taxon>
    </lineage>
</organism>
<protein>
    <submittedName>
        <fullName evidence="2">Uncharacterized protein</fullName>
    </submittedName>
</protein>
<proteinExistence type="predicted"/>
<reference evidence="2" key="2">
    <citation type="submission" date="2020-09" db="EMBL/GenBank/DDBJ databases">
        <authorList>
            <person name="Sun Q."/>
            <person name="Zhou Y."/>
        </authorList>
    </citation>
    <scope>NUCLEOTIDE SEQUENCE</scope>
    <source>
        <strain evidence="2">CGMCC 4.7306</strain>
    </source>
</reference>
<sequence>MLEVPAWQTPGWIDFTGRSSSGVDNRLVATTPEVGRGEEGSDEGGSDAGDAEEVAGAVEAGGRPPTWWATPQPASAIDASSIAAAAEKEEPPRRSAARRRVPSFTAPESVTRRGRGGQDRLTGNSFLTVDRVSASAADLSSR</sequence>
<accession>A0A917W782</accession>
<comment type="caution">
    <text evidence="2">The sequence shown here is derived from an EMBL/GenBank/DDBJ whole genome shotgun (WGS) entry which is preliminary data.</text>
</comment>